<comment type="caution">
    <text evidence="2">The sequence shown here is derived from an EMBL/GenBank/DDBJ whole genome shotgun (WGS) entry which is preliminary data.</text>
</comment>
<evidence type="ECO:0000256" key="1">
    <source>
        <dbReference type="SAM" id="MobiDB-lite"/>
    </source>
</evidence>
<dbReference type="Proteomes" id="UP001066276">
    <property type="component" value="Chromosome 3_2"/>
</dbReference>
<proteinExistence type="predicted"/>
<evidence type="ECO:0000313" key="2">
    <source>
        <dbReference type="EMBL" id="KAJ1180485.1"/>
    </source>
</evidence>
<protein>
    <submittedName>
        <fullName evidence="2">Uncharacterized protein</fullName>
    </submittedName>
</protein>
<accession>A0AAV7TVJ5</accession>
<keyword evidence="3" id="KW-1185">Reference proteome</keyword>
<dbReference type="EMBL" id="JANPWB010000006">
    <property type="protein sequence ID" value="KAJ1180485.1"/>
    <property type="molecule type" value="Genomic_DNA"/>
</dbReference>
<name>A0AAV7TVJ5_PLEWA</name>
<reference evidence="2" key="1">
    <citation type="journal article" date="2022" name="bioRxiv">
        <title>Sequencing and chromosome-scale assembly of the giantPleurodeles waltlgenome.</title>
        <authorList>
            <person name="Brown T."/>
            <person name="Elewa A."/>
            <person name="Iarovenko S."/>
            <person name="Subramanian E."/>
            <person name="Araus A.J."/>
            <person name="Petzold A."/>
            <person name="Susuki M."/>
            <person name="Suzuki K.-i.T."/>
            <person name="Hayashi T."/>
            <person name="Toyoda A."/>
            <person name="Oliveira C."/>
            <person name="Osipova E."/>
            <person name="Leigh N.D."/>
            <person name="Simon A."/>
            <person name="Yun M.H."/>
        </authorList>
    </citation>
    <scope>NUCLEOTIDE SEQUENCE</scope>
    <source>
        <strain evidence="2">20211129_DDA</strain>
        <tissue evidence="2">Liver</tissue>
    </source>
</reference>
<evidence type="ECO:0000313" key="3">
    <source>
        <dbReference type="Proteomes" id="UP001066276"/>
    </source>
</evidence>
<feature type="region of interest" description="Disordered" evidence="1">
    <location>
        <begin position="48"/>
        <end position="79"/>
    </location>
</feature>
<dbReference type="AlphaFoldDB" id="A0AAV7TVJ5"/>
<sequence length="79" mass="8982">MRGSWCRKPKREDGFICCICRLPVVKSVLVPWPWQRHAKGTHVAPVASPRRLRREERARASATALQGNSRCSSERLLGD</sequence>
<organism evidence="2 3">
    <name type="scientific">Pleurodeles waltl</name>
    <name type="common">Iberian ribbed newt</name>
    <dbReference type="NCBI Taxonomy" id="8319"/>
    <lineage>
        <taxon>Eukaryota</taxon>
        <taxon>Metazoa</taxon>
        <taxon>Chordata</taxon>
        <taxon>Craniata</taxon>
        <taxon>Vertebrata</taxon>
        <taxon>Euteleostomi</taxon>
        <taxon>Amphibia</taxon>
        <taxon>Batrachia</taxon>
        <taxon>Caudata</taxon>
        <taxon>Salamandroidea</taxon>
        <taxon>Salamandridae</taxon>
        <taxon>Pleurodelinae</taxon>
        <taxon>Pleurodeles</taxon>
    </lineage>
</organism>
<gene>
    <name evidence="2" type="ORF">NDU88_005706</name>
</gene>